<evidence type="ECO:0000256" key="2">
    <source>
        <dbReference type="ARBA" id="ARBA00022692"/>
    </source>
</evidence>
<comment type="subcellular location">
    <subcellularLocation>
        <location evidence="1">Membrane</location>
        <topology evidence="1">Single-pass membrane protein</topology>
    </subcellularLocation>
</comment>
<feature type="transmembrane region" description="Helical" evidence="6">
    <location>
        <begin position="46"/>
        <end position="72"/>
    </location>
</feature>
<dbReference type="Gene3D" id="3.30.1150.10">
    <property type="match status" value="1"/>
</dbReference>
<dbReference type="Proteomes" id="UP000216107">
    <property type="component" value="Unassembled WGS sequence"/>
</dbReference>
<keyword evidence="2 6" id="KW-0812">Transmembrane</keyword>
<protein>
    <submittedName>
        <fullName evidence="9">Energy transducer TonB</fullName>
    </submittedName>
</protein>
<feature type="compositionally biased region" description="Polar residues" evidence="5">
    <location>
        <begin position="121"/>
        <end position="130"/>
    </location>
</feature>
<dbReference type="InterPro" id="IPR037682">
    <property type="entry name" value="TonB_C"/>
</dbReference>
<evidence type="ECO:0000259" key="7">
    <source>
        <dbReference type="Pfam" id="PF03544"/>
    </source>
</evidence>
<keyword evidence="3 6" id="KW-1133">Transmembrane helix</keyword>
<feature type="compositionally biased region" description="Basic and acidic residues" evidence="5">
    <location>
        <begin position="164"/>
        <end position="176"/>
    </location>
</feature>
<feature type="region of interest" description="Disordered" evidence="5">
    <location>
        <begin position="159"/>
        <end position="186"/>
    </location>
</feature>
<reference evidence="8 11" key="1">
    <citation type="submission" date="2016-08" db="EMBL/GenBank/DDBJ databases">
        <title>Candidatus Dactylopiibacterium carminicum genome sequence.</title>
        <authorList>
            <person name="Ramirez-Puebla S.T."/>
            <person name="Ormeno-Orrillo E."/>
            <person name="Vera-Ponce De Leon A."/>
            <person name="Luis L."/>
            <person name="Sanchez-Flores A."/>
            <person name="Monica R."/>
            <person name="Martinez-Romero E."/>
        </authorList>
    </citation>
    <scope>NUCLEOTIDE SEQUENCE [LARGE SCALE GENOMIC DNA]</scope>
    <source>
        <strain evidence="8">END1</strain>
    </source>
</reference>
<proteinExistence type="predicted"/>
<dbReference type="GO" id="GO:0055085">
    <property type="term" value="P:transmembrane transport"/>
    <property type="evidence" value="ECO:0007669"/>
    <property type="project" value="InterPro"/>
</dbReference>
<dbReference type="RefSeq" id="WP_095523769.1">
    <property type="nucleotide sequence ID" value="NZ_MDUX01000010.1"/>
</dbReference>
<name>A0A272EWR7_9RHOO</name>
<evidence type="ECO:0000256" key="3">
    <source>
        <dbReference type="ARBA" id="ARBA00022989"/>
    </source>
</evidence>
<feature type="region of interest" description="Disordered" evidence="5">
    <location>
        <begin position="109"/>
        <end position="135"/>
    </location>
</feature>
<feature type="domain" description="TonB C-terminal" evidence="7">
    <location>
        <begin position="252"/>
        <end position="314"/>
    </location>
</feature>
<dbReference type="Proteomes" id="UP000623509">
    <property type="component" value="Unassembled WGS sequence"/>
</dbReference>
<evidence type="ECO:0000256" key="5">
    <source>
        <dbReference type="SAM" id="MobiDB-lite"/>
    </source>
</evidence>
<dbReference type="AlphaFoldDB" id="A0A272EWR7"/>
<dbReference type="SUPFAM" id="SSF74653">
    <property type="entry name" value="TolA/TonB C-terminal domain"/>
    <property type="match status" value="1"/>
</dbReference>
<sequence>MATEKRPPLKNTKALAPEKPRFLLPEVLLEIQAEDKKKALRIRRWISAHALALGVGVSVWAHSLIPFLGFVAPSTNPRIERDDGLRVVLVNARHNRAPQDAQALAQANLDGGGDARDAKQMPSSPLPAQNTHRDGDALVDARQKVRQLETMQRELLTRAGAAKARIDTEQKTRDGEEAPQTPLERSGLDLQNAAAIARQAAVVDRALNDYAARPKKGFVSPRTREYRLAQYGEDWRIKVQRVGELNFPRGARGSLYGSVLVAVEILPDGRILSAEVVRADKDPRINEAALRIIKLASPYAPFPPDIRRDYDVLVITRTMSFTREDIAVSSEGS</sequence>
<evidence type="ECO:0000313" key="9">
    <source>
        <dbReference type="EMBL" id="PAS94554.1"/>
    </source>
</evidence>
<dbReference type="Pfam" id="PF03544">
    <property type="entry name" value="TonB_C"/>
    <property type="match status" value="1"/>
</dbReference>
<dbReference type="InterPro" id="IPR006260">
    <property type="entry name" value="TonB/TolA_C"/>
</dbReference>
<organism evidence="9 10">
    <name type="scientific">Candidatus Dactylopiibacterium carminicum</name>
    <dbReference type="NCBI Taxonomy" id="857335"/>
    <lineage>
        <taxon>Bacteria</taxon>
        <taxon>Pseudomonadati</taxon>
        <taxon>Pseudomonadota</taxon>
        <taxon>Betaproteobacteria</taxon>
        <taxon>Rhodocyclales</taxon>
        <taxon>Rhodocyclaceae</taxon>
        <taxon>Candidatus Dactylopiibacterium</taxon>
    </lineage>
</organism>
<dbReference type="OrthoDB" id="9803361at2"/>
<evidence type="ECO:0000313" key="10">
    <source>
        <dbReference type="Proteomes" id="UP000216107"/>
    </source>
</evidence>
<accession>A0A272EWR7</accession>
<dbReference type="NCBIfam" id="TIGR01352">
    <property type="entry name" value="tonB_Cterm"/>
    <property type="match status" value="1"/>
</dbReference>
<evidence type="ECO:0000256" key="6">
    <source>
        <dbReference type="SAM" id="Phobius"/>
    </source>
</evidence>
<dbReference type="GO" id="GO:0016020">
    <property type="term" value="C:membrane"/>
    <property type="evidence" value="ECO:0007669"/>
    <property type="project" value="UniProtKB-SubCell"/>
</dbReference>
<keyword evidence="4 6" id="KW-0472">Membrane</keyword>
<evidence type="ECO:0000256" key="1">
    <source>
        <dbReference type="ARBA" id="ARBA00004167"/>
    </source>
</evidence>
<reference evidence="9 10" key="2">
    <citation type="submission" date="2017-07" db="EMBL/GenBank/DDBJ databases">
        <title>Candidatus Dactylopiibacterium carminicum, a nitrogen-fixing symbiont of the cochineal insect Dactylopius coccus and Dactylopius opuntiae (Hemiptera: Coccoidea: Dactylopiidae).</title>
        <authorList>
            <person name="Vera A."/>
        </authorList>
    </citation>
    <scope>NUCLEOTIDE SEQUENCE [LARGE SCALE GENOMIC DNA]</scope>
    <source>
        <strain evidence="9 10">NFDCM</strain>
    </source>
</reference>
<keyword evidence="11" id="KW-1185">Reference proteome</keyword>
<dbReference type="EMBL" id="NMRN01000006">
    <property type="protein sequence ID" value="PAS94554.1"/>
    <property type="molecule type" value="Genomic_DNA"/>
</dbReference>
<evidence type="ECO:0000313" key="8">
    <source>
        <dbReference type="EMBL" id="KAF7600056.1"/>
    </source>
</evidence>
<gene>
    <name evidence="8" type="ORF">BGI27_04770</name>
    <name evidence="9" type="ORF">CGU29_03225</name>
</gene>
<dbReference type="EMBL" id="MDUX01000010">
    <property type="protein sequence ID" value="KAF7600056.1"/>
    <property type="molecule type" value="Genomic_DNA"/>
</dbReference>
<evidence type="ECO:0000313" key="11">
    <source>
        <dbReference type="Proteomes" id="UP000623509"/>
    </source>
</evidence>
<evidence type="ECO:0000256" key="4">
    <source>
        <dbReference type="ARBA" id="ARBA00023136"/>
    </source>
</evidence>
<comment type="caution">
    <text evidence="9">The sequence shown here is derived from an EMBL/GenBank/DDBJ whole genome shotgun (WGS) entry which is preliminary data.</text>
</comment>